<comment type="caution">
    <text evidence="3">The sequence shown here is derived from an EMBL/GenBank/DDBJ whole genome shotgun (WGS) entry which is preliminary data.</text>
</comment>
<dbReference type="Proteomes" id="UP000460272">
    <property type="component" value="Unassembled WGS sequence"/>
</dbReference>
<dbReference type="EMBL" id="RPFW01000005">
    <property type="protein sequence ID" value="TVZ02115.1"/>
    <property type="molecule type" value="Genomic_DNA"/>
</dbReference>
<sequence>MIGKISAPRGERVEPLIYYLYGPGRREEHTDPHIVAGWWHPAELEPPLHADGKRDFRRLLGLLRQPHAAMGTRALERPVWHCAVRAAPEDRMLSDDEWAQIACDVMHRTGLSPLGQEDDAVRWIAIRHRDDHIHIVAMLARQDRQRPRLSNDRHRVREACLAAEERYGLRRTAAGDRTAAPPPSRAESEKAARNGRGEPPRVTLRRAVNRAAAAAGSEREFFDLLRSSGVLVRTRDSARNPGEVTGYAVALDGG</sequence>
<feature type="region of interest" description="Disordered" evidence="1">
    <location>
        <begin position="171"/>
        <end position="201"/>
    </location>
</feature>
<evidence type="ECO:0000313" key="3">
    <source>
        <dbReference type="EMBL" id="TVZ02115.1"/>
    </source>
</evidence>
<dbReference type="RefSeq" id="WP_145856816.1">
    <property type="nucleotide sequence ID" value="NZ_RPFW01000005.1"/>
</dbReference>
<feature type="compositionally biased region" description="Basic and acidic residues" evidence="1">
    <location>
        <begin position="186"/>
        <end position="199"/>
    </location>
</feature>
<gene>
    <name evidence="3" type="ORF">EAS64_25075</name>
</gene>
<proteinExistence type="predicted"/>
<organism evidence="3 4">
    <name type="scientific">Trebonia kvetii</name>
    <dbReference type="NCBI Taxonomy" id="2480626"/>
    <lineage>
        <taxon>Bacteria</taxon>
        <taxon>Bacillati</taxon>
        <taxon>Actinomycetota</taxon>
        <taxon>Actinomycetes</taxon>
        <taxon>Streptosporangiales</taxon>
        <taxon>Treboniaceae</taxon>
        <taxon>Trebonia</taxon>
    </lineage>
</organism>
<name>A0A6P2BVE8_9ACTN</name>
<dbReference type="OrthoDB" id="4382201at2"/>
<evidence type="ECO:0000313" key="4">
    <source>
        <dbReference type="Proteomes" id="UP000460272"/>
    </source>
</evidence>
<evidence type="ECO:0000256" key="1">
    <source>
        <dbReference type="SAM" id="MobiDB-lite"/>
    </source>
</evidence>
<feature type="domain" description="MobA/VirD2-like nuclease" evidence="2">
    <location>
        <begin position="72"/>
        <end position="169"/>
    </location>
</feature>
<evidence type="ECO:0000259" key="2">
    <source>
        <dbReference type="Pfam" id="PF03432"/>
    </source>
</evidence>
<reference evidence="3 4" key="1">
    <citation type="submission" date="2018-11" db="EMBL/GenBank/DDBJ databases">
        <title>Trebonia kvetii gen.nov., sp.nov., a novel acidophilic actinobacterium, and proposal of the new actinobacterial family Treboniaceae fam. nov.</title>
        <authorList>
            <person name="Rapoport D."/>
            <person name="Sagova-Mareckova M."/>
            <person name="Sedlacek I."/>
            <person name="Provaznik J."/>
            <person name="Kralova S."/>
            <person name="Pavlinic D."/>
            <person name="Benes V."/>
            <person name="Kopecky J."/>
        </authorList>
    </citation>
    <scope>NUCLEOTIDE SEQUENCE [LARGE SCALE GENOMIC DNA]</scope>
    <source>
        <strain evidence="3 4">15Tr583</strain>
    </source>
</reference>
<dbReference type="Pfam" id="PF03432">
    <property type="entry name" value="Relaxase"/>
    <property type="match status" value="1"/>
</dbReference>
<dbReference type="AlphaFoldDB" id="A0A6P2BVE8"/>
<keyword evidence="4" id="KW-1185">Reference proteome</keyword>
<protein>
    <recommendedName>
        <fullName evidence="2">MobA/VirD2-like nuclease domain-containing protein</fullName>
    </recommendedName>
</protein>
<dbReference type="InterPro" id="IPR005094">
    <property type="entry name" value="Endonuclease_MobA/VirD2"/>
</dbReference>
<accession>A0A6P2BVE8</accession>